<dbReference type="InterPro" id="IPR029148">
    <property type="entry name" value="FACT-SPT16_Nlobe"/>
</dbReference>
<dbReference type="Gene3D" id="3.40.350.10">
    <property type="entry name" value="Creatinase/prolidase N-terminal domain"/>
    <property type="match status" value="1"/>
</dbReference>
<evidence type="ECO:0000313" key="2">
    <source>
        <dbReference type="EMBL" id="KAJ7756833.1"/>
    </source>
</evidence>
<dbReference type="EMBL" id="JARJLG010000060">
    <property type="protein sequence ID" value="KAJ7756833.1"/>
    <property type="molecule type" value="Genomic_DNA"/>
</dbReference>
<proteinExistence type="predicted"/>
<dbReference type="Pfam" id="PF14826">
    <property type="entry name" value="FACT-Spt16_Nlob"/>
    <property type="match status" value="1"/>
</dbReference>
<evidence type="ECO:0000313" key="3">
    <source>
        <dbReference type="Proteomes" id="UP001215280"/>
    </source>
</evidence>
<name>A0AAD7NEU2_9AGAR</name>
<feature type="domain" description="FACT complex subunit SPT16 N-terminal lobe" evidence="1">
    <location>
        <begin position="46"/>
        <end position="83"/>
    </location>
</feature>
<dbReference type="InterPro" id="IPR029149">
    <property type="entry name" value="Creatin/AminoP/Spt16_N"/>
</dbReference>
<organism evidence="2 3">
    <name type="scientific">Mycena maculata</name>
    <dbReference type="NCBI Taxonomy" id="230809"/>
    <lineage>
        <taxon>Eukaryota</taxon>
        <taxon>Fungi</taxon>
        <taxon>Dikarya</taxon>
        <taxon>Basidiomycota</taxon>
        <taxon>Agaricomycotina</taxon>
        <taxon>Agaricomycetes</taxon>
        <taxon>Agaricomycetidae</taxon>
        <taxon>Agaricales</taxon>
        <taxon>Marasmiineae</taxon>
        <taxon>Mycenaceae</taxon>
        <taxon>Mycena</taxon>
    </lineage>
</organism>
<accession>A0AAD7NEU2</accession>
<dbReference type="AlphaFoldDB" id="A0AAD7NEU2"/>
<gene>
    <name evidence="2" type="ORF">DFH07DRAFT_820113</name>
</gene>
<comment type="caution">
    <text evidence="2">The sequence shown here is derived from an EMBL/GenBank/DDBJ whole genome shotgun (WGS) entry which is preliminary data.</text>
</comment>
<keyword evidence="3" id="KW-1185">Reference proteome</keyword>
<evidence type="ECO:0000259" key="1">
    <source>
        <dbReference type="Pfam" id="PF14826"/>
    </source>
</evidence>
<protein>
    <recommendedName>
        <fullName evidence="1">FACT complex subunit SPT16 N-terminal lobe domain-containing protein</fullName>
    </recommendedName>
</protein>
<dbReference type="Proteomes" id="UP001215280">
    <property type="component" value="Unassembled WGS sequence"/>
</dbReference>
<sequence length="91" mass="9993">MHALFLVAGDPAPQDEPTGMGTRIQVVRSSLARSNCAFTFKIRYPLLGYEFRSTLILFAEQNMTILSSASKAKILSQIADSRGDPGTRMVE</sequence>
<reference evidence="2" key="1">
    <citation type="submission" date="2023-03" db="EMBL/GenBank/DDBJ databases">
        <title>Massive genome expansion in bonnet fungi (Mycena s.s.) driven by repeated elements and novel gene families across ecological guilds.</title>
        <authorList>
            <consortium name="Lawrence Berkeley National Laboratory"/>
            <person name="Harder C.B."/>
            <person name="Miyauchi S."/>
            <person name="Viragh M."/>
            <person name="Kuo A."/>
            <person name="Thoen E."/>
            <person name="Andreopoulos B."/>
            <person name="Lu D."/>
            <person name="Skrede I."/>
            <person name="Drula E."/>
            <person name="Henrissat B."/>
            <person name="Morin E."/>
            <person name="Kohler A."/>
            <person name="Barry K."/>
            <person name="LaButti K."/>
            <person name="Morin E."/>
            <person name="Salamov A."/>
            <person name="Lipzen A."/>
            <person name="Mereny Z."/>
            <person name="Hegedus B."/>
            <person name="Baldrian P."/>
            <person name="Stursova M."/>
            <person name="Weitz H."/>
            <person name="Taylor A."/>
            <person name="Grigoriev I.V."/>
            <person name="Nagy L.G."/>
            <person name="Martin F."/>
            <person name="Kauserud H."/>
        </authorList>
    </citation>
    <scope>NUCLEOTIDE SEQUENCE</scope>
    <source>
        <strain evidence="2">CBHHK188m</strain>
    </source>
</reference>